<evidence type="ECO:0000256" key="1">
    <source>
        <dbReference type="ARBA" id="ARBA00006525"/>
    </source>
</evidence>
<protein>
    <submittedName>
        <fullName evidence="3">DNA-protecting protein DprA</fullName>
    </submittedName>
</protein>
<evidence type="ECO:0000313" key="4">
    <source>
        <dbReference type="Proteomes" id="UP000216207"/>
    </source>
</evidence>
<name>A0A268P324_SHOCL</name>
<organism evidence="3 4">
    <name type="scientific">Shouchella clausii</name>
    <name type="common">Alkalihalobacillus clausii</name>
    <dbReference type="NCBI Taxonomy" id="79880"/>
    <lineage>
        <taxon>Bacteria</taxon>
        <taxon>Bacillati</taxon>
        <taxon>Bacillota</taxon>
        <taxon>Bacilli</taxon>
        <taxon>Bacillales</taxon>
        <taxon>Bacillaceae</taxon>
        <taxon>Shouchella</taxon>
    </lineage>
</organism>
<dbReference type="SUPFAM" id="SSF102405">
    <property type="entry name" value="MCP/YpsA-like"/>
    <property type="match status" value="1"/>
</dbReference>
<dbReference type="GO" id="GO:0009294">
    <property type="term" value="P:DNA-mediated transformation"/>
    <property type="evidence" value="ECO:0007669"/>
    <property type="project" value="InterPro"/>
</dbReference>
<sequence length="353" mass="39042">MKKASPTKPQNNGMAFGPLPRCKGLFKVWQSSPPERLKTTLCGPFKYRKELSLISFVQRYVHVHTWLYGHYRAFSKLLCWDPSLQAPYHASPLEIAAKLGINEKSATAFWRHLHKTTPENMYANLVETGIQVLPLFHPLYPPLLKTIYDPPYLLYAKGNIKRLQTKKIAICGTRTPTAYGRAALATIAKPISEHSLTIVSGMARGIDGLAHEQAIRTGGATIAVLGSGFDNIYPPEHSTLFHALAEHQLLLSEYPPFVKPQRWHFPVRNRIISGLSQAVIIIEAKRKSGSLITADLALEQGRDVFAVPGPVTSAQSEGTNWLISQGAGCLYASEALFEAMPQLLSKTGESQSF</sequence>
<dbReference type="Gene3D" id="3.40.50.450">
    <property type="match status" value="1"/>
</dbReference>
<dbReference type="Pfam" id="PF02481">
    <property type="entry name" value="DNA_processg_A"/>
    <property type="match status" value="1"/>
</dbReference>
<dbReference type="InterPro" id="IPR057666">
    <property type="entry name" value="DrpA_SLOG"/>
</dbReference>
<comment type="caution">
    <text evidence="3">The sequence shown here is derived from an EMBL/GenBank/DDBJ whole genome shotgun (WGS) entry which is preliminary data.</text>
</comment>
<dbReference type="PANTHER" id="PTHR43022">
    <property type="entry name" value="PROTEIN SMF"/>
    <property type="match status" value="1"/>
</dbReference>
<dbReference type="InterPro" id="IPR003488">
    <property type="entry name" value="DprA"/>
</dbReference>
<dbReference type="AlphaFoldDB" id="A0A268P324"/>
<accession>A0A268P324</accession>
<dbReference type="EMBL" id="NPCC01000005">
    <property type="protein sequence ID" value="PAE90174.1"/>
    <property type="molecule type" value="Genomic_DNA"/>
</dbReference>
<evidence type="ECO:0000313" key="3">
    <source>
        <dbReference type="EMBL" id="PAE90174.1"/>
    </source>
</evidence>
<dbReference type="NCBIfam" id="TIGR00732">
    <property type="entry name" value="dprA"/>
    <property type="match status" value="1"/>
</dbReference>
<gene>
    <name evidence="3" type="primary">dprA</name>
    <name evidence="3" type="ORF">CHH72_04105</name>
</gene>
<dbReference type="Proteomes" id="UP000216207">
    <property type="component" value="Unassembled WGS sequence"/>
</dbReference>
<dbReference type="PANTHER" id="PTHR43022:SF1">
    <property type="entry name" value="PROTEIN SMF"/>
    <property type="match status" value="1"/>
</dbReference>
<proteinExistence type="inferred from homology"/>
<evidence type="ECO:0000259" key="2">
    <source>
        <dbReference type="Pfam" id="PF02481"/>
    </source>
</evidence>
<reference evidence="3 4" key="1">
    <citation type="submission" date="2017-07" db="EMBL/GenBank/DDBJ databases">
        <title>Isolation and whole genome analysis of endospore-forming bacteria from heroin.</title>
        <authorList>
            <person name="Kalinowski J."/>
            <person name="Ahrens B."/>
            <person name="Al-Dilaimi A."/>
            <person name="Winkler A."/>
            <person name="Wibberg D."/>
            <person name="Schleenbecker U."/>
            <person name="Ruckert C."/>
            <person name="Wolfel R."/>
            <person name="Grass G."/>
        </authorList>
    </citation>
    <scope>NUCLEOTIDE SEQUENCE [LARGE SCALE GENOMIC DNA]</scope>
    <source>
        <strain evidence="3 4">7539</strain>
    </source>
</reference>
<comment type="similarity">
    <text evidence="1">Belongs to the DprA/Smf family.</text>
</comment>
<feature type="domain" description="Smf/DprA SLOG" evidence="2">
    <location>
        <begin position="133"/>
        <end position="339"/>
    </location>
</feature>